<dbReference type="EMBL" id="HM133903">
    <property type="protein sequence ID" value="ADY76767.1"/>
    <property type="molecule type" value="Genomic_DNA"/>
</dbReference>
<organismHost>
    <name type="scientific">Capra hircus</name>
    <name type="common">Goat</name>
    <dbReference type="NCBI Taxonomy" id="9925"/>
</organismHost>
<evidence type="ECO:0000313" key="3">
    <source>
        <dbReference type="Proteomes" id="UP000103309"/>
    </source>
</evidence>
<accession>F1AX17</accession>
<organismHost>
    <name type="scientific">Ovis aries</name>
    <name type="common">Sheep</name>
    <dbReference type="NCBI Taxonomy" id="9940"/>
</organismHost>
<name>F1AX17_ORFV</name>
<sequence length="90" mass="9362">MRSSPAAYRLMNSTTSAAASGSSASCVDSRMGRVHRLTAALRTENSGKSVARRSDSTLTHMPPSPGKKSQPLASAASLHRYSVDSVGLNA</sequence>
<reference evidence="2 3" key="1">
    <citation type="submission" date="2010-04" db="EMBL/GenBank/DDBJ databases">
        <title>Novel immune-modulators identified by a rapid, functional screen of the Parapox virus genome.</title>
        <authorList>
            <person name="McGuire M.J."/>
            <person name="Sykes K.F."/>
            <person name="Johnston S.A."/>
        </authorList>
    </citation>
    <scope>NUCLEOTIDE SEQUENCE [LARGE SCALE GENOMIC DNA]</scope>
    <source>
        <strain evidence="2">D1701</strain>
    </source>
</reference>
<proteinExistence type="predicted"/>
<evidence type="ECO:0000313" key="2">
    <source>
        <dbReference type="EMBL" id="ADY76767.1"/>
    </source>
</evidence>
<evidence type="ECO:0000256" key="1">
    <source>
        <dbReference type="SAM" id="MobiDB-lite"/>
    </source>
</evidence>
<organismHost>
    <name type="scientific">Homo sapiens</name>
    <name type="common">Human</name>
    <dbReference type="NCBI Taxonomy" id="9606"/>
</organismHost>
<dbReference type="Proteomes" id="UP000103309">
    <property type="component" value="Segment"/>
</dbReference>
<organism evidence="2 3">
    <name type="scientific">Orf virus</name>
    <name type="common">ORFV</name>
    <dbReference type="NCBI Taxonomy" id="10258"/>
    <lineage>
        <taxon>Viruses</taxon>
        <taxon>Varidnaviria</taxon>
        <taxon>Bamfordvirae</taxon>
        <taxon>Nucleocytoviricota</taxon>
        <taxon>Pokkesviricetes</taxon>
        <taxon>Chitovirales</taxon>
        <taxon>Poxviridae</taxon>
        <taxon>Chordopoxvirinae</taxon>
        <taxon>Parapoxvirus</taxon>
        <taxon>Parapoxvirus orf</taxon>
    </lineage>
</organism>
<feature type="region of interest" description="Disordered" evidence="1">
    <location>
        <begin position="43"/>
        <end position="90"/>
    </location>
</feature>
<dbReference type="PROSITE" id="PS51257">
    <property type="entry name" value="PROKAR_LIPOPROTEIN"/>
    <property type="match status" value="1"/>
</dbReference>
<protein>
    <submittedName>
        <fullName evidence="2">PP98</fullName>
    </submittedName>
</protein>